<protein>
    <submittedName>
        <fullName evidence="2">Uncharacterized protein</fullName>
    </submittedName>
</protein>
<organism evidence="2">
    <name type="scientific">uncultured Caudovirales phage</name>
    <dbReference type="NCBI Taxonomy" id="2100421"/>
    <lineage>
        <taxon>Viruses</taxon>
        <taxon>Duplodnaviria</taxon>
        <taxon>Heunggongvirae</taxon>
        <taxon>Uroviricota</taxon>
        <taxon>Caudoviricetes</taxon>
        <taxon>Peduoviridae</taxon>
        <taxon>Maltschvirus</taxon>
        <taxon>Maltschvirus maltsch</taxon>
    </lineage>
</organism>
<dbReference type="EMBL" id="LR796209">
    <property type="protein sequence ID" value="CAB4127261.1"/>
    <property type="molecule type" value="Genomic_DNA"/>
</dbReference>
<sequence length="719" mass="78403">MNQTSLKSITFQSFRSIVGPVKVSFPRQGLVLVKAKNLDTKGSSGAGKTSLLTGVNYVFGCSPFSANSLQSWNSEIPMQMTLEMDTKEGHTVLSRGKSTSIVTPVESISGKVSAVEQKLQSLLGVNPTLLKALTYRKQKSTSLFLSMGDSEKKEFLSSVLGLDRFEALADDAARLAKTYETEMKAQQSAVLTIQTMLTGRRDALLTPAPLDVRDLENTIGALEGEVAEARALLSALQGEYDALQSVFKTIAPPIAAKYAPLEKALEDEIAAIQAEPIATDLKRLNDLKNARAVCRQRLSAATAEVQKLIDAQNAQRRIWEKEKNAAVAKSAGLGKIRRQLDDLRVFIAKLEEAECPTCLRPWEDHASAMKKEESIATLKNLLLQETQAEEGVVELEAIEARLRELQPIDNAAVRSLETMSSRFDKEIAQEEGVIASATKMVQLEKNQRLSIVLEKQKELRNAKTLETSEKTSEVSQKLAGIQSSIRNQHEHVRLTQTSIDRAKAEINSLTKHFETQAAVHAAAIKMINNDEAALAKAVALKDTATASWKAEVDFGALVGREGFLSGIFDEVLLEIASETNDILASVPNTAHAVLRFVSETVSDKGNVKKSIKPVVSLAGRDVPWDSGLSGGQDTSTQLAVDLAVIEVLGRRTGSLPGWLILDEPFDGLGVVEKEACLEILQKYAQNRLVLVVDHATEVQEMFDSVIELEFSNGVTTVKQ</sequence>
<dbReference type="PANTHER" id="PTHR32114">
    <property type="entry name" value="ABC TRANSPORTER ABCH.3"/>
    <property type="match status" value="1"/>
</dbReference>
<dbReference type="Gene3D" id="3.40.50.300">
    <property type="entry name" value="P-loop containing nucleotide triphosphate hydrolases"/>
    <property type="match status" value="2"/>
</dbReference>
<evidence type="ECO:0000256" key="1">
    <source>
        <dbReference type="SAM" id="Coils"/>
    </source>
</evidence>
<name>A0A6J5KYX8_9CAUD</name>
<accession>A0A6J5KYX8</accession>
<evidence type="ECO:0000313" key="2">
    <source>
        <dbReference type="EMBL" id="CAB4127261.1"/>
    </source>
</evidence>
<dbReference type="PANTHER" id="PTHR32114:SF2">
    <property type="entry name" value="ABC TRANSPORTER ABCH.3"/>
    <property type="match status" value="1"/>
</dbReference>
<gene>
    <name evidence="2" type="ORF">UFOVP75_108</name>
</gene>
<keyword evidence="1" id="KW-0175">Coiled coil</keyword>
<feature type="coiled-coil region" evidence="1">
    <location>
        <begin position="212"/>
        <end position="246"/>
    </location>
</feature>
<dbReference type="InterPro" id="IPR027417">
    <property type="entry name" value="P-loop_NTPase"/>
</dbReference>
<reference evidence="2" key="1">
    <citation type="submission" date="2020-04" db="EMBL/GenBank/DDBJ databases">
        <authorList>
            <person name="Chiriac C."/>
            <person name="Salcher M."/>
            <person name="Ghai R."/>
            <person name="Kavagutti S V."/>
        </authorList>
    </citation>
    <scope>NUCLEOTIDE SEQUENCE</scope>
</reference>
<proteinExistence type="predicted"/>
<dbReference type="SUPFAM" id="SSF52540">
    <property type="entry name" value="P-loop containing nucleoside triphosphate hydrolases"/>
    <property type="match status" value="1"/>
</dbReference>